<proteinExistence type="predicted"/>
<dbReference type="EMBL" id="MHLC01000014">
    <property type="protein sequence ID" value="OGZ01334.1"/>
    <property type="molecule type" value="Genomic_DNA"/>
</dbReference>
<sequence>MPFRGGTKGGSDNPHPPARSELHVGDAVWIIEKEHYGTKNYTQGIVKQILTPGASHTRGIKVRLMDGSVGRVQWKM</sequence>
<dbReference type="PANTHER" id="PTHR40069">
    <property type="entry name" value="YWBE PROTEIN"/>
    <property type="match status" value="1"/>
</dbReference>
<feature type="region of interest" description="Disordered" evidence="1">
    <location>
        <begin position="1"/>
        <end position="21"/>
    </location>
</feature>
<dbReference type="NCBIfam" id="TIGR03833">
    <property type="entry name" value="YwbE family protein"/>
    <property type="match status" value="1"/>
</dbReference>
<organism evidence="2 3">
    <name type="scientific">Candidatus Liptonbacteria bacterium RIFCSPLOWO2_01_FULL_56_20</name>
    <dbReference type="NCBI Taxonomy" id="1798652"/>
    <lineage>
        <taxon>Bacteria</taxon>
        <taxon>Candidatus Liptoniibacteriota</taxon>
    </lineage>
</organism>
<comment type="caution">
    <text evidence="2">The sequence shown here is derived from an EMBL/GenBank/DDBJ whole genome shotgun (WGS) entry which is preliminary data.</text>
</comment>
<name>A0A1G2CIV9_9BACT</name>
<gene>
    <name evidence="2" type="ORF">A3A43_03565</name>
</gene>
<evidence type="ECO:0000256" key="1">
    <source>
        <dbReference type="SAM" id="MobiDB-lite"/>
    </source>
</evidence>
<dbReference type="Pfam" id="PF09962">
    <property type="entry name" value="DUF2196"/>
    <property type="match status" value="1"/>
</dbReference>
<dbReference type="Proteomes" id="UP000178495">
    <property type="component" value="Unassembled WGS sequence"/>
</dbReference>
<evidence type="ECO:0000313" key="2">
    <source>
        <dbReference type="EMBL" id="OGZ01334.1"/>
    </source>
</evidence>
<dbReference type="AlphaFoldDB" id="A0A1G2CIV9"/>
<accession>A0A1G2CIV9</accession>
<dbReference type="InterPro" id="IPR019240">
    <property type="entry name" value="DUF2196"/>
</dbReference>
<dbReference type="PANTHER" id="PTHR40069:SF1">
    <property type="entry name" value="YWBE PROTEIN"/>
    <property type="match status" value="1"/>
</dbReference>
<evidence type="ECO:0000313" key="3">
    <source>
        <dbReference type="Proteomes" id="UP000178495"/>
    </source>
</evidence>
<protein>
    <recommendedName>
        <fullName evidence="4">YwbE family protein</fullName>
    </recommendedName>
</protein>
<reference evidence="2 3" key="1">
    <citation type="journal article" date="2016" name="Nat. Commun.">
        <title>Thousands of microbial genomes shed light on interconnected biogeochemical processes in an aquifer system.</title>
        <authorList>
            <person name="Anantharaman K."/>
            <person name="Brown C.T."/>
            <person name="Hug L.A."/>
            <person name="Sharon I."/>
            <person name="Castelle C.J."/>
            <person name="Probst A.J."/>
            <person name="Thomas B.C."/>
            <person name="Singh A."/>
            <person name="Wilkins M.J."/>
            <person name="Karaoz U."/>
            <person name="Brodie E.L."/>
            <person name="Williams K.H."/>
            <person name="Hubbard S.S."/>
            <person name="Banfield J.F."/>
        </authorList>
    </citation>
    <scope>NUCLEOTIDE SEQUENCE [LARGE SCALE GENOMIC DNA]</scope>
</reference>
<dbReference type="STRING" id="1798652.A3A43_03565"/>
<evidence type="ECO:0008006" key="4">
    <source>
        <dbReference type="Google" id="ProtNLM"/>
    </source>
</evidence>